<proteinExistence type="predicted"/>
<name>A0AA97NVN5_PYRO3</name>
<dbReference type="EMBL" id="JH793413">
    <property type="protein sequence ID" value="ELQ37170.1"/>
    <property type="molecule type" value="Genomic_DNA"/>
</dbReference>
<organism evidence="1">
    <name type="scientific">Pyricularia oryzae (strain Y34)</name>
    <name type="common">Rice blast fungus</name>
    <name type="synonym">Magnaporthe oryzae</name>
    <dbReference type="NCBI Taxonomy" id="1143189"/>
    <lineage>
        <taxon>Eukaryota</taxon>
        <taxon>Fungi</taxon>
        <taxon>Dikarya</taxon>
        <taxon>Ascomycota</taxon>
        <taxon>Pezizomycotina</taxon>
        <taxon>Sordariomycetes</taxon>
        <taxon>Sordariomycetidae</taxon>
        <taxon>Magnaporthales</taxon>
        <taxon>Pyriculariaceae</taxon>
        <taxon>Pyricularia</taxon>
    </lineage>
</organism>
<sequence length="49" mass="5185">MGWLTGSAGGSEAARAYRVESPGLERTASGIRCNNSLGNQELRDCAKKD</sequence>
<evidence type="ECO:0000313" key="1">
    <source>
        <dbReference type="EMBL" id="ELQ37170.1"/>
    </source>
</evidence>
<accession>A0AA97NVN5</accession>
<reference evidence="1" key="1">
    <citation type="journal article" date="2012" name="PLoS Genet.">
        <title>Comparative analysis of the genomes of two field isolates of the rice blast fungus Magnaporthe oryzae.</title>
        <authorList>
            <person name="Xue M."/>
            <person name="Yang J."/>
            <person name="Li Z."/>
            <person name="Hu S."/>
            <person name="Yao N."/>
            <person name="Dean R.A."/>
            <person name="Zhao W."/>
            <person name="Shen M."/>
            <person name="Zhang H."/>
            <person name="Li C."/>
            <person name="Liu L."/>
            <person name="Cao L."/>
            <person name="Xu X."/>
            <person name="Xing Y."/>
            <person name="Hsiang T."/>
            <person name="Zhang Z."/>
            <person name="Xu J.R."/>
            <person name="Peng Y.L."/>
        </authorList>
    </citation>
    <scope>NUCLEOTIDE SEQUENCE</scope>
    <source>
        <strain evidence="1">Y34</strain>
    </source>
</reference>
<gene>
    <name evidence="1" type="ORF">OOU_Y34scaffold00610g7</name>
</gene>
<dbReference type="AlphaFoldDB" id="A0AA97NVN5"/>
<dbReference type="Proteomes" id="UP000011086">
    <property type="component" value="Unassembled WGS sequence"/>
</dbReference>
<protein>
    <submittedName>
        <fullName evidence="1">Uncharacterized protein</fullName>
    </submittedName>
</protein>